<protein>
    <submittedName>
        <fullName evidence="2">Heterokaryon incompatibility protein-domain-containing protein</fullName>
    </submittedName>
</protein>
<evidence type="ECO:0000313" key="2">
    <source>
        <dbReference type="EMBL" id="KAK0719153.1"/>
    </source>
</evidence>
<dbReference type="PANTHER" id="PTHR10622">
    <property type="entry name" value="HET DOMAIN-CONTAINING PROTEIN"/>
    <property type="match status" value="1"/>
</dbReference>
<feature type="non-terminal residue" evidence="2">
    <location>
        <position position="1"/>
    </location>
</feature>
<accession>A0AA40ANL6</accession>
<keyword evidence="3" id="KW-1185">Reference proteome</keyword>
<evidence type="ECO:0000313" key="3">
    <source>
        <dbReference type="Proteomes" id="UP001172102"/>
    </source>
</evidence>
<feature type="non-terminal residue" evidence="2">
    <location>
        <position position="252"/>
    </location>
</feature>
<reference evidence="2" key="1">
    <citation type="submission" date="2023-06" db="EMBL/GenBank/DDBJ databases">
        <title>Genome-scale phylogeny and comparative genomics of the fungal order Sordariales.</title>
        <authorList>
            <consortium name="Lawrence Berkeley National Laboratory"/>
            <person name="Hensen N."/>
            <person name="Bonometti L."/>
            <person name="Westerberg I."/>
            <person name="Brannstrom I.O."/>
            <person name="Guillou S."/>
            <person name="Cros-Aarteil S."/>
            <person name="Calhoun S."/>
            <person name="Haridas S."/>
            <person name="Kuo A."/>
            <person name="Mondo S."/>
            <person name="Pangilinan J."/>
            <person name="Riley R."/>
            <person name="Labutti K."/>
            <person name="Andreopoulos B."/>
            <person name="Lipzen A."/>
            <person name="Chen C."/>
            <person name="Yanf M."/>
            <person name="Daum C."/>
            <person name="Ng V."/>
            <person name="Clum A."/>
            <person name="Steindorff A."/>
            <person name="Ohm R."/>
            <person name="Martin F."/>
            <person name="Silar P."/>
            <person name="Natvig D."/>
            <person name="Lalanne C."/>
            <person name="Gautier V."/>
            <person name="Ament-Velasquez S.L."/>
            <person name="Kruys A."/>
            <person name="Hutchinson M.I."/>
            <person name="Powell A.J."/>
            <person name="Barry K."/>
            <person name="Miller A.N."/>
            <person name="Grigoriev I.V."/>
            <person name="Debuchy R."/>
            <person name="Gladieux P."/>
            <person name="Thoren M.H."/>
            <person name="Johannesson H."/>
        </authorList>
    </citation>
    <scope>NUCLEOTIDE SEQUENCE</scope>
    <source>
        <strain evidence="2">SMH4607-1</strain>
    </source>
</reference>
<dbReference type="Pfam" id="PF06985">
    <property type="entry name" value="HET"/>
    <property type="match status" value="1"/>
</dbReference>
<organism evidence="2 3">
    <name type="scientific">Lasiosphaeris hirsuta</name>
    <dbReference type="NCBI Taxonomy" id="260670"/>
    <lineage>
        <taxon>Eukaryota</taxon>
        <taxon>Fungi</taxon>
        <taxon>Dikarya</taxon>
        <taxon>Ascomycota</taxon>
        <taxon>Pezizomycotina</taxon>
        <taxon>Sordariomycetes</taxon>
        <taxon>Sordariomycetidae</taxon>
        <taxon>Sordariales</taxon>
        <taxon>Lasiosphaeriaceae</taxon>
        <taxon>Lasiosphaeris</taxon>
    </lineage>
</organism>
<dbReference type="EMBL" id="JAUKUA010000003">
    <property type="protein sequence ID" value="KAK0719153.1"/>
    <property type="molecule type" value="Genomic_DNA"/>
</dbReference>
<name>A0AA40ANL6_9PEZI</name>
<dbReference type="InterPro" id="IPR010730">
    <property type="entry name" value="HET"/>
</dbReference>
<gene>
    <name evidence="2" type="ORF">B0H67DRAFT_442516</name>
</gene>
<sequence>PRYAILSHTWTASELTFQDLTTAFQDLPTPGPAPAAHPGYPKLRAACALAAREGFEYIWIDTVCIDKTSSAELSEAINSMFAWYQGAAVCYAFLADVGAGGGGTLAGSRWFTRGWTLQELIAPAVVVFLDGAWREVGTKSSLVGELAAITGVDEGVLVPRGVLDACSVAQRMSWAAGRTTTRVEDGAYSLMGLFDVNMPLLYGEGEKAFLRLQREIMQQSDDMSIFVWKYPGRAGYVHRSGLLAPAPSCFEG</sequence>
<feature type="domain" description="Heterokaryon incompatibility" evidence="1">
    <location>
        <begin position="3"/>
        <end position="97"/>
    </location>
</feature>
<comment type="caution">
    <text evidence="2">The sequence shown here is derived from an EMBL/GenBank/DDBJ whole genome shotgun (WGS) entry which is preliminary data.</text>
</comment>
<dbReference type="Proteomes" id="UP001172102">
    <property type="component" value="Unassembled WGS sequence"/>
</dbReference>
<proteinExistence type="predicted"/>
<evidence type="ECO:0000259" key="1">
    <source>
        <dbReference type="Pfam" id="PF06985"/>
    </source>
</evidence>
<dbReference type="PANTHER" id="PTHR10622:SF10">
    <property type="entry name" value="HET DOMAIN-CONTAINING PROTEIN"/>
    <property type="match status" value="1"/>
</dbReference>
<dbReference type="AlphaFoldDB" id="A0AA40ANL6"/>